<keyword evidence="1" id="KW-0812">Transmembrane</keyword>
<organism evidence="2 3">
    <name type="scientific">Nephila pilipes</name>
    <name type="common">Giant wood spider</name>
    <name type="synonym">Nephila maculata</name>
    <dbReference type="NCBI Taxonomy" id="299642"/>
    <lineage>
        <taxon>Eukaryota</taxon>
        <taxon>Metazoa</taxon>
        <taxon>Ecdysozoa</taxon>
        <taxon>Arthropoda</taxon>
        <taxon>Chelicerata</taxon>
        <taxon>Arachnida</taxon>
        <taxon>Araneae</taxon>
        <taxon>Araneomorphae</taxon>
        <taxon>Entelegynae</taxon>
        <taxon>Araneoidea</taxon>
        <taxon>Nephilidae</taxon>
        <taxon>Nephila</taxon>
    </lineage>
</organism>
<evidence type="ECO:0000313" key="2">
    <source>
        <dbReference type="EMBL" id="GFU13452.1"/>
    </source>
</evidence>
<keyword evidence="1" id="KW-0472">Membrane</keyword>
<keyword evidence="3" id="KW-1185">Reference proteome</keyword>
<sequence length="60" mass="7014">HLKATICRRAVVLCVSRRLGTSCQAELSFWNMKDLDNGRRWILVSVTFIGNLFWFVRCLL</sequence>
<protein>
    <submittedName>
        <fullName evidence="2">Uncharacterized protein</fullName>
    </submittedName>
</protein>
<evidence type="ECO:0000256" key="1">
    <source>
        <dbReference type="SAM" id="Phobius"/>
    </source>
</evidence>
<evidence type="ECO:0000313" key="3">
    <source>
        <dbReference type="Proteomes" id="UP000887013"/>
    </source>
</evidence>
<gene>
    <name evidence="2" type="ORF">NPIL_440811</name>
</gene>
<dbReference type="EMBL" id="BMAW01079003">
    <property type="protein sequence ID" value="GFU13452.1"/>
    <property type="molecule type" value="Genomic_DNA"/>
</dbReference>
<comment type="caution">
    <text evidence="2">The sequence shown here is derived from an EMBL/GenBank/DDBJ whole genome shotgun (WGS) entry which is preliminary data.</text>
</comment>
<dbReference type="AlphaFoldDB" id="A0A8X6UII6"/>
<reference evidence="2" key="1">
    <citation type="submission" date="2020-08" db="EMBL/GenBank/DDBJ databases">
        <title>Multicomponent nature underlies the extraordinary mechanical properties of spider dragline silk.</title>
        <authorList>
            <person name="Kono N."/>
            <person name="Nakamura H."/>
            <person name="Mori M."/>
            <person name="Yoshida Y."/>
            <person name="Ohtoshi R."/>
            <person name="Malay A.D."/>
            <person name="Moran D.A.P."/>
            <person name="Tomita M."/>
            <person name="Numata K."/>
            <person name="Arakawa K."/>
        </authorList>
    </citation>
    <scope>NUCLEOTIDE SEQUENCE</scope>
</reference>
<name>A0A8X6UII6_NEPPI</name>
<feature type="non-terminal residue" evidence="2">
    <location>
        <position position="1"/>
    </location>
</feature>
<feature type="transmembrane region" description="Helical" evidence="1">
    <location>
        <begin position="41"/>
        <end position="59"/>
    </location>
</feature>
<accession>A0A8X6UII6</accession>
<keyword evidence="1" id="KW-1133">Transmembrane helix</keyword>
<proteinExistence type="predicted"/>
<dbReference type="Proteomes" id="UP000887013">
    <property type="component" value="Unassembled WGS sequence"/>
</dbReference>